<proteinExistence type="predicted"/>
<dbReference type="STRING" id="35608.A0A2U1LV82"/>
<dbReference type="GO" id="GO:0003964">
    <property type="term" value="F:RNA-directed DNA polymerase activity"/>
    <property type="evidence" value="ECO:0007669"/>
    <property type="project" value="UniProtKB-KW"/>
</dbReference>
<evidence type="ECO:0000313" key="2">
    <source>
        <dbReference type="Proteomes" id="UP000245207"/>
    </source>
</evidence>
<evidence type="ECO:0000313" key="1">
    <source>
        <dbReference type="EMBL" id="PWA52898.1"/>
    </source>
</evidence>
<dbReference type="PANTHER" id="PTHR33710">
    <property type="entry name" value="BNAC02G09200D PROTEIN"/>
    <property type="match status" value="1"/>
</dbReference>
<dbReference type="PANTHER" id="PTHR33710:SF77">
    <property type="entry name" value="DNASE I-LIKE SUPERFAMILY PROTEIN"/>
    <property type="match status" value="1"/>
</dbReference>
<comment type="caution">
    <text evidence="1">The sequence shown here is derived from an EMBL/GenBank/DDBJ whole genome shotgun (WGS) entry which is preliminary data.</text>
</comment>
<keyword evidence="1" id="KW-0695">RNA-directed DNA polymerase</keyword>
<name>A0A2U1LV82_ARTAN</name>
<sequence>MSTNKNLNQYDHSSRSTKHNKIVAAGSKGYQHTTKLPCDHIQTVTSVTNIIRIPKQQPLNSEDKVEGSWVIDIAMREFKECVDANEYRSGLQFTWTQKPRGLDGTLKKIDRIMANLGFLDSFAGAHAIFQPYHVSDHSPAILHIPTMCKFKPRPFKFSNILVQYSRFKQQVQECWGTSVNGFHMFKVVSKLKVLKKPFRSMLFREGNIHEKVTKLRHELDEVQRALDLDPFNVDLRKEEACYINVFNEAVLKEVLATPLMLSQLRFSFLFRELNHWIKAEVISAVWFGFGAHLLRIGDLEVVSRDFFLGDGKMELLRRGVGVYQVVAWRWGVVWWIKGMKEKGGVLWVLAVNGFG</sequence>
<keyword evidence="1" id="KW-0548">Nucleotidyltransferase</keyword>
<dbReference type="EMBL" id="PKPP01007618">
    <property type="protein sequence ID" value="PWA52898.1"/>
    <property type="molecule type" value="Genomic_DNA"/>
</dbReference>
<keyword evidence="2" id="KW-1185">Reference proteome</keyword>
<organism evidence="1 2">
    <name type="scientific">Artemisia annua</name>
    <name type="common">Sweet wormwood</name>
    <dbReference type="NCBI Taxonomy" id="35608"/>
    <lineage>
        <taxon>Eukaryota</taxon>
        <taxon>Viridiplantae</taxon>
        <taxon>Streptophyta</taxon>
        <taxon>Embryophyta</taxon>
        <taxon>Tracheophyta</taxon>
        <taxon>Spermatophyta</taxon>
        <taxon>Magnoliopsida</taxon>
        <taxon>eudicotyledons</taxon>
        <taxon>Gunneridae</taxon>
        <taxon>Pentapetalae</taxon>
        <taxon>asterids</taxon>
        <taxon>campanulids</taxon>
        <taxon>Asterales</taxon>
        <taxon>Asteraceae</taxon>
        <taxon>Asteroideae</taxon>
        <taxon>Anthemideae</taxon>
        <taxon>Artemisiinae</taxon>
        <taxon>Artemisia</taxon>
    </lineage>
</organism>
<dbReference type="AlphaFoldDB" id="A0A2U1LV82"/>
<accession>A0A2U1LV82</accession>
<dbReference type="OrthoDB" id="1932741at2759"/>
<keyword evidence="1" id="KW-0808">Transferase</keyword>
<gene>
    <name evidence="1" type="ORF">CTI12_AA386860</name>
</gene>
<protein>
    <submittedName>
        <fullName evidence="1">RNA-directed DNA polymerase, eukaryota, Reverse transcriptase zinc-binding domain protein</fullName>
    </submittedName>
</protein>
<dbReference type="Proteomes" id="UP000245207">
    <property type="component" value="Unassembled WGS sequence"/>
</dbReference>
<reference evidence="1 2" key="1">
    <citation type="journal article" date="2018" name="Mol. Plant">
        <title>The genome of Artemisia annua provides insight into the evolution of Asteraceae family and artemisinin biosynthesis.</title>
        <authorList>
            <person name="Shen Q."/>
            <person name="Zhang L."/>
            <person name="Liao Z."/>
            <person name="Wang S."/>
            <person name="Yan T."/>
            <person name="Shi P."/>
            <person name="Liu M."/>
            <person name="Fu X."/>
            <person name="Pan Q."/>
            <person name="Wang Y."/>
            <person name="Lv Z."/>
            <person name="Lu X."/>
            <person name="Zhang F."/>
            <person name="Jiang W."/>
            <person name="Ma Y."/>
            <person name="Chen M."/>
            <person name="Hao X."/>
            <person name="Li L."/>
            <person name="Tang Y."/>
            <person name="Lv G."/>
            <person name="Zhou Y."/>
            <person name="Sun X."/>
            <person name="Brodelius P.E."/>
            <person name="Rose J.K.C."/>
            <person name="Tang K."/>
        </authorList>
    </citation>
    <scope>NUCLEOTIDE SEQUENCE [LARGE SCALE GENOMIC DNA]</scope>
    <source>
        <strain evidence="2">cv. Huhao1</strain>
        <tissue evidence="1">Leaf</tissue>
    </source>
</reference>